<evidence type="ECO:0000313" key="4">
    <source>
        <dbReference type="Proteomes" id="UP000002191"/>
    </source>
</evidence>
<dbReference type="Gene3D" id="1.10.238.10">
    <property type="entry name" value="EF-hand"/>
    <property type="match status" value="1"/>
</dbReference>
<organism evidence="3 4">
    <name type="scientific">Pseudodesulfovibrio aespoeensis (strain ATCC 700646 / DSM 10631 / Aspo-2)</name>
    <name type="common">Desulfovibrio aespoeensis</name>
    <dbReference type="NCBI Taxonomy" id="643562"/>
    <lineage>
        <taxon>Bacteria</taxon>
        <taxon>Pseudomonadati</taxon>
        <taxon>Thermodesulfobacteriota</taxon>
        <taxon>Desulfovibrionia</taxon>
        <taxon>Desulfovibrionales</taxon>
        <taxon>Desulfovibrionaceae</taxon>
    </lineage>
</organism>
<name>E6VS12_PSEA9</name>
<dbReference type="AlphaFoldDB" id="E6VS12"/>
<dbReference type="eggNOG" id="ENOG50318DR">
    <property type="taxonomic scope" value="Bacteria"/>
</dbReference>
<feature type="compositionally biased region" description="Low complexity" evidence="1">
    <location>
        <begin position="37"/>
        <end position="57"/>
    </location>
</feature>
<evidence type="ECO:0000259" key="2">
    <source>
        <dbReference type="PROSITE" id="PS50222"/>
    </source>
</evidence>
<gene>
    <name evidence="3" type="ordered locus">Daes_0928</name>
</gene>
<dbReference type="EMBL" id="CP002431">
    <property type="protein sequence ID" value="ADU61945.1"/>
    <property type="molecule type" value="Genomic_DNA"/>
</dbReference>
<dbReference type="HOGENOM" id="CLU_1701401_0_0_7"/>
<dbReference type="Proteomes" id="UP000002191">
    <property type="component" value="Chromosome"/>
</dbReference>
<evidence type="ECO:0000313" key="3">
    <source>
        <dbReference type="EMBL" id="ADU61945.1"/>
    </source>
</evidence>
<accession>E6VS12</accession>
<dbReference type="InterPro" id="IPR018247">
    <property type="entry name" value="EF_Hand_1_Ca_BS"/>
</dbReference>
<dbReference type="PROSITE" id="PS00018">
    <property type="entry name" value="EF_HAND_1"/>
    <property type="match status" value="1"/>
</dbReference>
<reference evidence="3 4" key="2">
    <citation type="journal article" date="2014" name="Genome Announc.">
        <title>Complete Genome Sequence of the Subsurface, Mesophilic Sulfate-Reducing Bacterium Desulfovibrio aespoeensis Aspo-2.</title>
        <authorList>
            <person name="Pedersen K."/>
            <person name="Bengtsson A."/>
            <person name="Edlund J."/>
            <person name="Rabe L."/>
            <person name="Hazen T."/>
            <person name="Chakraborty R."/>
            <person name="Goodwin L."/>
            <person name="Shapiro N."/>
        </authorList>
    </citation>
    <scope>NUCLEOTIDE SEQUENCE [LARGE SCALE GENOMIC DNA]</scope>
    <source>
        <strain evidence="4">ATCC 700646 / DSM 10631 / Aspo-2</strain>
    </source>
</reference>
<protein>
    <submittedName>
        <fullName evidence="3">EF-Hand, Calmodulin</fullName>
    </submittedName>
</protein>
<evidence type="ECO:0000256" key="1">
    <source>
        <dbReference type="SAM" id="MobiDB-lite"/>
    </source>
</evidence>
<dbReference type="InterPro" id="IPR002048">
    <property type="entry name" value="EF_hand_dom"/>
</dbReference>
<keyword evidence="4" id="KW-1185">Reference proteome</keyword>
<proteinExistence type="predicted"/>
<feature type="domain" description="EF-hand" evidence="2">
    <location>
        <begin position="59"/>
        <end position="94"/>
    </location>
</feature>
<dbReference type="GO" id="GO:0005509">
    <property type="term" value="F:calcium ion binding"/>
    <property type="evidence" value="ECO:0007669"/>
    <property type="project" value="InterPro"/>
</dbReference>
<dbReference type="STRING" id="643562.Daes_0928"/>
<dbReference type="SUPFAM" id="SSF47473">
    <property type="entry name" value="EF-hand"/>
    <property type="match status" value="1"/>
</dbReference>
<dbReference type="InterPro" id="IPR011992">
    <property type="entry name" value="EF-hand-dom_pair"/>
</dbReference>
<feature type="region of interest" description="Disordered" evidence="1">
    <location>
        <begin position="17"/>
        <end position="79"/>
    </location>
</feature>
<sequence>MSGSSGIQSIISAYRNEAQEDSASFIESLQADEEEASASSGLKVSPSSSSGSFASSDSVEESESSEVFDPLDTNEDGQVSLEELQAAMQEKLEKMGAGGNSGIDRFSDSEAFDQLMDMSASGPEEAGYEAYGRMQQAYSDSVGMGMTTGLSLTA</sequence>
<dbReference type="PROSITE" id="PS50222">
    <property type="entry name" value="EF_HAND_2"/>
    <property type="match status" value="1"/>
</dbReference>
<reference evidence="4" key="1">
    <citation type="submission" date="2010-12" db="EMBL/GenBank/DDBJ databases">
        <title>Complete sequence of Desulfovibrio aespoeensis Aspo-2.</title>
        <authorList>
            <consortium name="US DOE Joint Genome Institute"/>
            <person name="Lucas S."/>
            <person name="Copeland A."/>
            <person name="Lapidus A."/>
            <person name="Cheng J.-F."/>
            <person name="Goodwin L."/>
            <person name="Pitluck S."/>
            <person name="Chertkov O."/>
            <person name="Misra M."/>
            <person name="Detter J.C."/>
            <person name="Han C."/>
            <person name="Tapia R."/>
            <person name="Land M."/>
            <person name="Hauser L."/>
            <person name="Kyrpides N."/>
            <person name="Ivanova N."/>
            <person name="Ovchinnikova G."/>
            <person name="Pedersen K."/>
            <person name="Jagevall S."/>
            <person name="Hazen T."/>
            <person name="Woyke T."/>
        </authorList>
    </citation>
    <scope>NUCLEOTIDE SEQUENCE [LARGE SCALE GENOMIC DNA]</scope>
    <source>
        <strain evidence="4">ATCC 700646 / DSM 10631 / Aspo-2</strain>
    </source>
</reference>
<dbReference type="KEGG" id="das:Daes_0928"/>